<name>A0ABD2ZUI6_9GENT</name>
<dbReference type="Proteomes" id="UP001630127">
    <property type="component" value="Unassembled WGS sequence"/>
</dbReference>
<evidence type="ECO:0000313" key="2">
    <source>
        <dbReference type="Proteomes" id="UP001630127"/>
    </source>
</evidence>
<feature type="non-terminal residue" evidence="1">
    <location>
        <position position="57"/>
    </location>
</feature>
<gene>
    <name evidence="1" type="ORF">ACH5RR_015487</name>
</gene>
<comment type="caution">
    <text evidence="1">The sequence shown here is derived from an EMBL/GenBank/DDBJ whole genome shotgun (WGS) entry which is preliminary data.</text>
</comment>
<keyword evidence="2" id="KW-1185">Reference proteome</keyword>
<reference evidence="1 2" key="1">
    <citation type="submission" date="2024-11" db="EMBL/GenBank/DDBJ databases">
        <title>A near-complete genome assembly of Cinchona calisaya.</title>
        <authorList>
            <person name="Lian D.C."/>
            <person name="Zhao X.W."/>
            <person name="Wei L."/>
        </authorList>
    </citation>
    <scope>NUCLEOTIDE SEQUENCE [LARGE SCALE GENOMIC DNA]</scope>
    <source>
        <tissue evidence="1">Nenye</tissue>
    </source>
</reference>
<organism evidence="1 2">
    <name type="scientific">Cinchona calisaya</name>
    <dbReference type="NCBI Taxonomy" id="153742"/>
    <lineage>
        <taxon>Eukaryota</taxon>
        <taxon>Viridiplantae</taxon>
        <taxon>Streptophyta</taxon>
        <taxon>Embryophyta</taxon>
        <taxon>Tracheophyta</taxon>
        <taxon>Spermatophyta</taxon>
        <taxon>Magnoliopsida</taxon>
        <taxon>eudicotyledons</taxon>
        <taxon>Gunneridae</taxon>
        <taxon>Pentapetalae</taxon>
        <taxon>asterids</taxon>
        <taxon>lamiids</taxon>
        <taxon>Gentianales</taxon>
        <taxon>Rubiaceae</taxon>
        <taxon>Cinchonoideae</taxon>
        <taxon>Cinchoneae</taxon>
        <taxon>Cinchona</taxon>
    </lineage>
</organism>
<dbReference type="EMBL" id="JBJUIK010000007">
    <property type="protein sequence ID" value="KAL3522653.1"/>
    <property type="molecule type" value="Genomic_DNA"/>
</dbReference>
<feature type="non-terminal residue" evidence="1">
    <location>
        <position position="1"/>
    </location>
</feature>
<protein>
    <submittedName>
        <fullName evidence="1">Uncharacterized protein</fullName>
    </submittedName>
</protein>
<sequence>VIAKGKVVACTSGTRMGAQSVKPTCFENPTAICGWTKKKQSQIVVKTEGHLQSVAKK</sequence>
<dbReference type="AlphaFoldDB" id="A0ABD2ZUI6"/>
<accession>A0ABD2ZUI6</accession>
<evidence type="ECO:0000313" key="1">
    <source>
        <dbReference type="EMBL" id="KAL3522653.1"/>
    </source>
</evidence>
<proteinExistence type="predicted"/>